<evidence type="ECO:0000313" key="1">
    <source>
        <dbReference type="EMBL" id="KAI4376792.1"/>
    </source>
</evidence>
<evidence type="ECO:0000313" key="2">
    <source>
        <dbReference type="Proteomes" id="UP001057402"/>
    </source>
</evidence>
<proteinExistence type="predicted"/>
<dbReference type="EMBL" id="CM042883">
    <property type="protein sequence ID" value="KAI4376792.1"/>
    <property type="molecule type" value="Genomic_DNA"/>
</dbReference>
<comment type="caution">
    <text evidence="1">The sequence shown here is derived from an EMBL/GenBank/DDBJ whole genome shotgun (WGS) entry which is preliminary data.</text>
</comment>
<reference evidence="2" key="1">
    <citation type="journal article" date="2023" name="Front. Plant Sci.">
        <title>Chromosomal-level genome assembly of Melastoma candidum provides insights into trichome evolution.</title>
        <authorList>
            <person name="Zhong Y."/>
            <person name="Wu W."/>
            <person name="Sun C."/>
            <person name="Zou P."/>
            <person name="Liu Y."/>
            <person name="Dai S."/>
            <person name="Zhou R."/>
        </authorList>
    </citation>
    <scope>NUCLEOTIDE SEQUENCE [LARGE SCALE GENOMIC DNA]</scope>
</reference>
<sequence length="269" mass="31427">MITRSCFDLLNLLSLDEFQAVSRIPRAMTSDGILSDFETGPGSPPVRSPDRRIIVANQLPVRASRDEATGRWEFEWDEESLAWQLKDGLRPGAEAVYVGSLKVDVGVSDQEEVSRVLWDKFRCAPAFLPRDVHNMFYHGFCKHYLWPLFHYMLPLSPSQGRQFNRAQWQAYVTANRIFADKVMEVINPDDDYVWIQDYHLMVLPTFLRRRFHRIQVGFFLHSPFPSSEIYRTMPVRDEILRALLNCDLIGFHTFDYARHFLSCCSRMLV</sequence>
<dbReference type="Proteomes" id="UP001057402">
    <property type="component" value="Chromosome 4"/>
</dbReference>
<accession>A0ACB9RLH2</accession>
<organism evidence="1 2">
    <name type="scientific">Melastoma candidum</name>
    <dbReference type="NCBI Taxonomy" id="119954"/>
    <lineage>
        <taxon>Eukaryota</taxon>
        <taxon>Viridiplantae</taxon>
        <taxon>Streptophyta</taxon>
        <taxon>Embryophyta</taxon>
        <taxon>Tracheophyta</taxon>
        <taxon>Spermatophyta</taxon>
        <taxon>Magnoliopsida</taxon>
        <taxon>eudicotyledons</taxon>
        <taxon>Gunneridae</taxon>
        <taxon>Pentapetalae</taxon>
        <taxon>rosids</taxon>
        <taxon>malvids</taxon>
        <taxon>Myrtales</taxon>
        <taxon>Melastomataceae</taxon>
        <taxon>Melastomatoideae</taxon>
        <taxon>Melastomateae</taxon>
        <taxon>Melastoma</taxon>
    </lineage>
</organism>
<name>A0ACB9RLH2_9MYRT</name>
<protein>
    <submittedName>
        <fullName evidence="1">Uncharacterized protein</fullName>
    </submittedName>
</protein>
<gene>
    <name evidence="1" type="ORF">MLD38_014510</name>
</gene>
<keyword evidence="2" id="KW-1185">Reference proteome</keyword>